<evidence type="ECO:0000313" key="2">
    <source>
        <dbReference type="EMBL" id="MBU3874457.1"/>
    </source>
</evidence>
<keyword evidence="3" id="KW-1185">Reference proteome</keyword>
<reference evidence="2 3" key="1">
    <citation type="submission" date="2021-06" db="EMBL/GenBank/DDBJ databases">
        <title>Faecalicatena sp. nov. isolated from porcine feces.</title>
        <authorList>
            <person name="Oh B.S."/>
            <person name="Lee J.H."/>
        </authorList>
    </citation>
    <scope>NUCLEOTIDE SEQUENCE [LARGE SCALE GENOMIC DNA]</scope>
    <source>
        <strain evidence="2 3">AGMB00832</strain>
    </source>
</reference>
<organism evidence="2 3">
    <name type="scientific">Faecalicatena faecalis</name>
    <dbReference type="NCBI Taxonomy" id="2726362"/>
    <lineage>
        <taxon>Bacteria</taxon>
        <taxon>Bacillati</taxon>
        <taxon>Bacillota</taxon>
        <taxon>Clostridia</taxon>
        <taxon>Lachnospirales</taxon>
        <taxon>Lachnospiraceae</taxon>
        <taxon>Faecalicatena</taxon>
    </lineage>
</organism>
<protein>
    <submittedName>
        <fullName evidence="2">Glycerophosphodiester phosphodiesterase</fullName>
    </submittedName>
</protein>
<comment type="caution">
    <text evidence="2">The sequence shown here is derived from an EMBL/GenBank/DDBJ whole genome shotgun (WGS) entry which is preliminary data.</text>
</comment>
<sequence length="270" mass="31226">MWILILFLLFLLFYLCMIAPRMTKRSQMKPFLGTMWAHRGLHCVEKGVPENSMAAFRLAVKEGYGIELDIHLTRDGKVVVFHDDTLDRICGKKGKIEDMDWEELKQCYLSGTSERIPLFSEVLTYINGRVPLLIEVKQPTKDTHICAKLAALLDEYQGAYLVQSFNCLVLGWLRKNRPGILRGQLSSDLVKSDKAPHYILRFCVKYLLSNCYGKPDFVSYKLKDSHNISLWLVQHLFGAPVAVWTLRTEDELREAQRRFDMYIFERGGAK</sequence>
<evidence type="ECO:0000259" key="1">
    <source>
        <dbReference type="PROSITE" id="PS51704"/>
    </source>
</evidence>
<dbReference type="PROSITE" id="PS51704">
    <property type="entry name" value="GP_PDE"/>
    <property type="match status" value="1"/>
</dbReference>
<dbReference type="InterPro" id="IPR030395">
    <property type="entry name" value="GP_PDE_dom"/>
</dbReference>
<dbReference type="Pfam" id="PF03009">
    <property type="entry name" value="GDPD"/>
    <property type="match status" value="1"/>
</dbReference>
<evidence type="ECO:0000313" key="3">
    <source>
        <dbReference type="Proteomes" id="UP000723714"/>
    </source>
</evidence>
<feature type="domain" description="GP-PDE" evidence="1">
    <location>
        <begin position="33"/>
        <end position="270"/>
    </location>
</feature>
<proteinExistence type="predicted"/>
<dbReference type="PANTHER" id="PTHR46211">
    <property type="entry name" value="GLYCEROPHOSPHORYL DIESTER PHOSPHODIESTERASE"/>
    <property type="match status" value="1"/>
</dbReference>
<dbReference type="EMBL" id="JABACJ020000001">
    <property type="protein sequence ID" value="MBU3874457.1"/>
    <property type="molecule type" value="Genomic_DNA"/>
</dbReference>
<accession>A0ABS6CYR3</accession>
<name>A0ABS6CYR3_9FIRM</name>
<dbReference type="CDD" id="cd08585">
    <property type="entry name" value="GDPD_like_3"/>
    <property type="match status" value="1"/>
</dbReference>
<gene>
    <name evidence="2" type="ORF">HGO97_001315</name>
</gene>
<dbReference type="Proteomes" id="UP000723714">
    <property type="component" value="Unassembled WGS sequence"/>
</dbReference>
<dbReference type="PANTHER" id="PTHR46211:SF1">
    <property type="entry name" value="GLYCEROPHOSPHODIESTER PHOSPHODIESTERASE, CYTOPLASMIC"/>
    <property type="match status" value="1"/>
</dbReference>